<dbReference type="Pfam" id="PF13649">
    <property type="entry name" value="Methyltransf_25"/>
    <property type="match status" value="1"/>
</dbReference>
<dbReference type="RefSeq" id="WP_030251140.1">
    <property type="nucleotide sequence ID" value="NZ_JBHEZZ010000001.1"/>
</dbReference>
<dbReference type="Proteomes" id="UP001592528">
    <property type="component" value="Unassembled WGS sequence"/>
</dbReference>
<keyword evidence="2" id="KW-0489">Methyltransferase</keyword>
<gene>
    <name evidence="2" type="ORF">ACEZDJ_02725</name>
</gene>
<keyword evidence="3" id="KW-1185">Reference proteome</keyword>
<dbReference type="PANTHER" id="PTHR44068:SF11">
    <property type="entry name" value="GERANYL DIPHOSPHATE 2-C-METHYLTRANSFERASE"/>
    <property type="match status" value="1"/>
</dbReference>
<dbReference type="EC" id="2.1.1.-" evidence="2"/>
<comment type="caution">
    <text evidence="2">The sequence shown here is derived from an EMBL/GenBank/DDBJ whole genome shotgun (WGS) entry which is preliminary data.</text>
</comment>
<protein>
    <submittedName>
        <fullName evidence="2">Cyclopropane-fatty-acyl-phospholipid synthase family protein</fullName>
        <ecNumber evidence="2">2.1.1.-</ecNumber>
    </submittedName>
</protein>
<dbReference type="GO" id="GO:0032259">
    <property type="term" value="P:methylation"/>
    <property type="evidence" value="ECO:0007669"/>
    <property type="project" value="UniProtKB-KW"/>
</dbReference>
<evidence type="ECO:0000313" key="3">
    <source>
        <dbReference type="Proteomes" id="UP001592528"/>
    </source>
</evidence>
<dbReference type="Gene3D" id="3.40.50.150">
    <property type="entry name" value="Vaccinia Virus protein VP39"/>
    <property type="match status" value="1"/>
</dbReference>
<organism evidence="2 3">
    <name type="scientific">Streptacidiphilus cavernicola</name>
    <dbReference type="NCBI Taxonomy" id="3342716"/>
    <lineage>
        <taxon>Bacteria</taxon>
        <taxon>Bacillati</taxon>
        <taxon>Actinomycetota</taxon>
        <taxon>Actinomycetes</taxon>
        <taxon>Kitasatosporales</taxon>
        <taxon>Streptomycetaceae</taxon>
        <taxon>Streptacidiphilus</taxon>
    </lineage>
</organism>
<dbReference type="CDD" id="cd02440">
    <property type="entry name" value="AdoMet_MTases"/>
    <property type="match status" value="1"/>
</dbReference>
<evidence type="ECO:0000259" key="1">
    <source>
        <dbReference type="Pfam" id="PF13649"/>
    </source>
</evidence>
<dbReference type="InterPro" id="IPR050447">
    <property type="entry name" value="Erg6_SMT_methyltransf"/>
</dbReference>
<name>A0ABV6UFF6_9ACTN</name>
<dbReference type="GO" id="GO:0008168">
    <property type="term" value="F:methyltransferase activity"/>
    <property type="evidence" value="ECO:0007669"/>
    <property type="project" value="UniProtKB-KW"/>
</dbReference>
<dbReference type="SUPFAM" id="SSF53335">
    <property type="entry name" value="S-adenosyl-L-methionine-dependent methyltransferases"/>
    <property type="match status" value="1"/>
</dbReference>
<dbReference type="PANTHER" id="PTHR44068">
    <property type="entry name" value="ZGC:194242"/>
    <property type="match status" value="1"/>
</dbReference>
<dbReference type="InterPro" id="IPR029063">
    <property type="entry name" value="SAM-dependent_MTases_sf"/>
</dbReference>
<dbReference type="InterPro" id="IPR041698">
    <property type="entry name" value="Methyltransf_25"/>
</dbReference>
<keyword evidence="2" id="KW-0808">Transferase</keyword>
<sequence>MTYTETDLVATMERLAGADLAALTQQQRDWLDQFHAGGPEAVDRLLPGLRLAAGSTVLDIGSGLGGPARQIARSTGATVVGVDITPAYVEAAQELTDAAGLAERVRFFCSDIAGYDQDGFDAGYTMHVQMNVEDKKAFFAGIAHRLRPGAPFATFEVCLGAGGRPAPPLPWSLDGSDSFLIAADELRDTIRAAGFEPVEWVDETEWVRQWFEDLGKRLASGEARATLPALLADGPMRMLNYAVAVSEGTVTVHRGLFLRTAA</sequence>
<dbReference type="EMBL" id="JBHEZZ010000001">
    <property type="protein sequence ID" value="MFC1400197.1"/>
    <property type="molecule type" value="Genomic_DNA"/>
</dbReference>
<reference evidence="2 3" key="1">
    <citation type="submission" date="2024-09" db="EMBL/GenBank/DDBJ databases">
        <authorList>
            <person name="Lee S.D."/>
        </authorList>
    </citation>
    <scope>NUCLEOTIDE SEQUENCE [LARGE SCALE GENOMIC DNA]</scope>
    <source>
        <strain evidence="2 3">N1-5</strain>
    </source>
</reference>
<proteinExistence type="predicted"/>
<accession>A0ABV6UFF6</accession>
<evidence type="ECO:0000313" key="2">
    <source>
        <dbReference type="EMBL" id="MFC1400197.1"/>
    </source>
</evidence>
<feature type="domain" description="Methyltransferase" evidence="1">
    <location>
        <begin position="57"/>
        <end position="149"/>
    </location>
</feature>